<feature type="domain" description="PDZ" evidence="5">
    <location>
        <begin position="296"/>
        <end position="386"/>
    </location>
</feature>
<comment type="caution">
    <text evidence="6">The sequence shown here is derived from an EMBL/GenBank/DDBJ whole genome shotgun (WGS) entry which is preliminary data.</text>
</comment>
<protein>
    <submittedName>
        <fullName evidence="6">Putative serine protease YyxA</fullName>
    </submittedName>
</protein>
<evidence type="ECO:0000256" key="4">
    <source>
        <dbReference type="SAM" id="Phobius"/>
    </source>
</evidence>
<gene>
    <name evidence="6" type="primary">yyxA</name>
    <name evidence="6" type="ORF">GCM10007043_08670</name>
</gene>
<keyword evidence="3" id="KW-0720">Serine protease</keyword>
<dbReference type="PANTHER" id="PTHR43343">
    <property type="entry name" value="PEPTIDASE S12"/>
    <property type="match status" value="1"/>
</dbReference>
<dbReference type="EMBL" id="BMOF01000012">
    <property type="protein sequence ID" value="GGJ97114.1"/>
    <property type="molecule type" value="Genomic_DNA"/>
</dbReference>
<keyword evidence="4" id="KW-0812">Transmembrane</keyword>
<reference evidence="6" key="1">
    <citation type="journal article" date="2014" name="Int. J. Syst. Evol. Microbiol.">
        <title>Complete genome sequence of Corynebacterium casei LMG S-19264T (=DSM 44701T), isolated from a smear-ripened cheese.</title>
        <authorList>
            <consortium name="US DOE Joint Genome Institute (JGI-PGF)"/>
            <person name="Walter F."/>
            <person name="Albersmeier A."/>
            <person name="Kalinowski J."/>
            <person name="Ruckert C."/>
        </authorList>
    </citation>
    <scope>NUCLEOTIDE SEQUENCE</scope>
    <source>
        <strain evidence="6">JCM 14719</strain>
    </source>
</reference>
<name>A0A8J3FBQ5_9BACI</name>
<evidence type="ECO:0000256" key="3">
    <source>
        <dbReference type="ARBA" id="ARBA00022825"/>
    </source>
</evidence>
<keyword evidence="7" id="KW-1185">Reference proteome</keyword>
<feature type="transmembrane region" description="Helical" evidence="4">
    <location>
        <begin position="20"/>
        <end position="42"/>
    </location>
</feature>
<dbReference type="PRINTS" id="PR00834">
    <property type="entry name" value="PROTEASES2C"/>
</dbReference>
<dbReference type="InterPro" id="IPR001940">
    <property type="entry name" value="Peptidase_S1C"/>
</dbReference>
<evidence type="ECO:0000256" key="2">
    <source>
        <dbReference type="ARBA" id="ARBA00022801"/>
    </source>
</evidence>
<dbReference type="Pfam" id="PF13180">
    <property type="entry name" value="PDZ_2"/>
    <property type="match status" value="1"/>
</dbReference>
<keyword evidence="1 6" id="KW-0645">Protease</keyword>
<dbReference type="Gene3D" id="2.30.42.10">
    <property type="match status" value="1"/>
</dbReference>
<dbReference type="Proteomes" id="UP000637720">
    <property type="component" value="Unassembled WGS sequence"/>
</dbReference>
<sequence length="401" mass="42924">MGFYDDGFSTPPRRRGVSLWLSLLSGIAGGLVVFFGLVAAGWGPLQPAPIGDTSPAPSGPSEHRTINVDVNTAIADAVAKVEKAVVGVVTVQENFWLAQSVDREVGSGFVFERVSGRARIATNYHVVETAANGEGRLEVVLPNGARVRDVKLLGVDPFMDLAVLEIPDDGVEAVAQFGNSDDLRVGEPAIAIGNPLGLAFARSVTAGIISSTHRTVPRDVNGDNQVDWELDVIQTDAAINQGNSGGPLVNISGQVIGINSAKISAPGVEGLGFSIPINDAEPVLHDLVRHGKPQRAYLGVQIRDVASVPSEYWHDDPLYLPPDVEYGVIILDLPPMGPAARAGLKQYDVIVKLDDQKIENAAQLRKYLYKHKRPGDTVRVTVYRGGLEKTVEVKLMRDPQS</sequence>
<proteinExistence type="predicted"/>
<evidence type="ECO:0000259" key="5">
    <source>
        <dbReference type="SMART" id="SM00228"/>
    </source>
</evidence>
<dbReference type="Pfam" id="PF13365">
    <property type="entry name" value="Trypsin_2"/>
    <property type="match status" value="1"/>
</dbReference>
<dbReference type="InterPro" id="IPR009003">
    <property type="entry name" value="Peptidase_S1_PA"/>
</dbReference>
<accession>A0A8J3FBQ5</accession>
<dbReference type="Gene3D" id="2.40.10.120">
    <property type="match status" value="1"/>
</dbReference>
<dbReference type="GO" id="GO:0004252">
    <property type="term" value="F:serine-type endopeptidase activity"/>
    <property type="evidence" value="ECO:0007669"/>
    <property type="project" value="InterPro"/>
</dbReference>
<keyword evidence="2" id="KW-0378">Hydrolase</keyword>
<evidence type="ECO:0000313" key="6">
    <source>
        <dbReference type="EMBL" id="GGJ97114.1"/>
    </source>
</evidence>
<dbReference type="PANTHER" id="PTHR43343:SF3">
    <property type="entry name" value="PROTEASE DO-LIKE 8, CHLOROPLASTIC"/>
    <property type="match status" value="1"/>
</dbReference>
<dbReference type="GO" id="GO:0006508">
    <property type="term" value="P:proteolysis"/>
    <property type="evidence" value="ECO:0007669"/>
    <property type="project" value="UniProtKB-KW"/>
</dbReference>
<evidence type="ECO:0000313" key="7">
    <source>
        <dbReference type="Proteomes" id="UP000637720"/>
    </source>
</evidence>
<organism evidence="6 7">
    <name type="scientific">Calditerricola satsumensis</name>
    <dbReference type="NCBI Taxonomy" id="373054"/>
    <lineage>
        <taxon>Bacteria</taxon>
        <taxon>Bacillati</taxon>
        <taxon>Bacillota</taxon>
        <taxon>Bacilli</taxon>
        <taxon>Bacillales</taxon>
        <taxon>Bacillaceae</taxon>
        <taxon>Calditerricola</taxon>
    </lineage>
</organism>
<dbReference type="SMART" id="SM00228">
    <property type="entry name" value="PDZ"/>
    <property type="match status" value="1"/>
</dbReference>
<dbReference type="InterPro" id="IPR036034">
    <property type="entry name" value="PDZ_sf"/>
</dbReference>
<reference evidence="6" key="2">
    <citation type="submission" date="2020-09" db="EMBL/GenBank/DDBJ databases">
        <authorList>
            <person name="Sun Q."/>
            <person name="Ohkuma M."/>
        </authorList>
    </citation>
    <scope>NUCLEOTIDE SEQUENCE</scope>
    <source>
        <strain evidence="6">JCM 14719</strain>
    </source>
</reference>
<dbReference type="AlphaFoldDB" id="A0A8J3FBQ5"/>
<keyword evidence="4" id="KW-1133">Transmembrane helix</keyword>
<keyword evidence="4" id="KW-0472">Membrane</keyword>
<dbReference type="InterPro" id="IPR001478">
    <property type="entry name" value="PDZ"/>
</dbReference>
<evidence type="ECO:0000256" key="1">
    <source>
        <dbReference type="ARBA" id="ARBA00022670"/>
    </source>
</evidence>
<dbReference type="SUPFAM" id="SSF50156">
    <property type="entry name" value="PDZ domain-like"/>
    <property type="match status" value="1"/>
</dbReference>
<dbReference type="InterPro" id="IPR051201">
    <property type="entry name" value="Chloro_Bact_Ser_Proteases"/>
</dbReference>
<dbReference type="SUPFAM" id="SSF50494">
    <property type="entry name" value="Trypsin-like serine proteases"/>
    <property type="match status" value="1"/>
</dbReference>
<dbReference type="CDD" id="cd06781">
    <property type="entry name" value="cpPDZ_BsHtra-like"/>
    <property type="match status" value="1"/>
</dbReference>